<comment type="caution">
    <text evidence="5">The sequence shown here is derived from an EMBL/GenBank/DDBJ whole genome shotgun (WGS) entry which is preliminary data.</text>
</comment>
<dbReference type="PANTHER" id="PTHR43572:SF3">
    <property type="entry name" value="PROTEIN SMAX1-LIKE 5"/>
    <property type="match status" value="1"/>
</dbReference>
<keyword evidence="6" id="KW-1185">Reference proteome</keyword>
<proteinExistence type="inferred from homology"/>
<evidence type="ECO:0000313" key="5">
    <source>
        <dbReference type="EMBL" id="KAG0479437.1"/>
    </source>
</evidence>
<evidence type="ECO:0000313" key="6">
    <source>
        <dbReference type="Proteomes" id="UP000636800"/>
    </source>
</evidence>
<evidence type="ECO:0000256" key="1">
    <source>
        <dbReference type="ARBA" id="ARBA00008675"/>
    </source>
</evidence>
<accession>A0A835UZ52</accession>
<comment type="similarity">
    <text evidence="1">Belongs to the ClpA/ClpB family.</text>
</comment>
<keyword evidence="2" id="KW-0677">Repeat</keyword>
<name>A0A835UZ52_VANPL</name>
<dbReference type="InterPro" id="IPR051650">
    <property type="entry name" value="SL_signaling_regulator"/>
</dbReference>
<dbReference type="Proteomes" id="UP000636800">
    <property type="component" value="Chromosome 5"/>
</dbReference>
<sequence>MREAGFSSTSVKQNIEEDSTGTKPKPFLFDTSSIFLPNQFMKPMEKKEEDVRAVLEVMSRGKQQQGKRSGNAVVVGDSASMAEGVVNELLLRLERAEVHEELRGAQLLKLQLPYVHLRLMSKTDVDTKVSELRRRVYSSVEKGFVLYAGDLRWVVGEEGRNVQGLAGFRPAEYLISEVGRFLSEFRSDINGVPVGAKVWLLASCSYQTYMKCKAMNPSLESQWALQPVVIPSGGLALSLRGPSGMLSVVPMVKDYHFPTQETRLTTFKEEQEKLVCCAECMANCNNQAASVFKSGAKETVVDTSKLPWLQMQKPENIDKETFLELRRKWSRLCQSLHQPRIGQAQTFVKQTHSTTPWWSKSFPSAAKSKLSMEPSSISFTSHGGESTQLLLSESSPDSQKKPIATTLALSSSMFTNSETSTNHQIGNPVSQCEDLKQKLQDNIPWHCEKIPMIVDALLDCRSSEKNGRWMMVHGNDRIAKRRLARVLALSFFGSAQRVAFINARRLGNKATGLLKGALEMDSRIVVLIEDIDRGDPEFIKSIKDGIIFGFLKDPCSKEVDLCYPIFVITTCDSAKSTVKVEERCELALKMSVLKEEEEDTVPPPLVVEKRKREWKHEKVPKRSKAAYKEELDLNLPFPMVEDDEEDGFQSDLTQESCAGMEDVQLPAITLPNLDAETGTAQLIAEGFIARLRKALEEVVGSSRLDIVVAASKEDLASAFGFFLESEFDRWMREIFQICIPTVKNGGKVRLQIEVEEETLAEWGFLGSALPGRSP</sequence>
<dbReference type="InterPro" id="IPR027417">
    <property type="entry name" value="P-loop_NTPase"/>
</dbReference>
<feature type="compositionally biased region" description="Polar residues" evidence="3">
    <location>
        <begin position="1"/>
        <end position="13"/>
    </location>
</feature>
<reference evidence="5 6" key="1">
    <citation type="journal article" date="2020" name="Nat. Food">
        <title>A phased Vanilla planifolia genome enables genetic improvement of flavour and production.</title>
        <authorList>
            <person name="Hasing T."/>
            <person name="Tang H."/>
            <person name="Brym M."/>
            <person name="Khazi F."/>
            <person name="Huang T."/>
            <person name="Chambers A.H."/>
        </authorList>
    </citation>
    <scope>NUCLEOTIDE SEQUENCE [LARGE SCALE GENOMIC DNA]</scope>
    <source>
        <tissue evidence="5">Leaf</tissue>
    </source>
</reference>
<dbReference type="OrthoDB" id="10252687at2759"/>
<dbReference type="Gene3D" id="3.40.50.300">
    <property type="entry name" value="P-loop containing nucleotide triphosphate hydrolases"/>
    <property type="match status" value="1"/>
</dbReference>
<dbReference type="AlphaFoldDB" id="A0A835UZ52"/>
<organism evidence="5 6">
    <name type="scientific">Vanilla planifolia</name>
    <name type="common">Vanilla</name>
    <dbReference type="NCBI Taxonomy" id="51239"/>
    <lineage>
        <taxon>Eukaryota</taxon>
        <taxon>Viridiplantae</taxon>
        <taxon>Streptophyta</taxon>
        <taxon>Embryophyta</taxon>
        <taxon>Tracheophyta</taxon>
        <taxon>Spermatophyta</taxon>
        <taxon>Magnoliopsida</taxon>
        <taxon>Liliopsida</taxon>
        <taxon>Asparagales</taxon>
        <taxon>Orchidaceae</taxon>
        <taxon>Vanilloideae</taxon>
        <taxon>Vanilleae</taxon>
        <taxon>Vanilla</taxon>
    </lineage>
</organism>
<dbReference type="InterPro" id="IPR058680">
    <property type="entry name" value="NBD_SMAX1-like"/>
</dbReference>
<evidence type="ECO:0000259" key="4">
    <source>
        <dbReference type="Pfam" id="PF23569"/>
    </source>
</evidence>
<dbReference type="PANTHER" id="PTHR43572">
    <property type="entry name" value="CHAPERONE PROTEIN CLPD, CHLOROPLASTIC"/>
    <property type="match status" value="1"/>
</dbReference>
<evidence type="ECO:0000256" key="3">
    <source>
        <dbReference type="SAM" id="MobiDB-lite"/>
    </source>
</evidence>
<protein>
    <recommendedName>
        <fullName evidence="4">SMAX1-like nucleotide binding domain-containing protein</fullName>
    </recommendedName>
</protein>
<dbReference type="EMBL" id="JADCNL010000005">
    <property type="protein sequence ID" value="KAG0479437.1"/>
    <property type="molecule type" value="Genomic_DNA"/>
</dbReference>
<feature type="region of interest" description="Disordered" evidence="3">
    <location>
        <begin position="1"/>
        <end position="25"/>
    </location>
</feature>
<dbReference type="Pfam" id="PF23569">
    <property type="entry name" value="NBD_SMAX1"/>
    <property type="match status" value="1"/>
</dbReference>
<feature type="domain" description="SMAX1-like nucleotide binding" evidence="4">
    <location>
        <begin position="46"/>
        <end position="241"/>
    </location>
</feature>
<gene>
    <name evidence="5" type="ORF">HPP92_010295</name>
</gene>
<evidence type="ECO:0000256" key="2">
    <source>
        <dbReference type="ARBA" id="ARBA00022737"/>
    </source>
</evidence>